<name>A0A1H1UGR3_9MICO</name>
<dbReference type="AlphaFoldDB" id="A0A1H1UGR3"/>
<accession>A0A1H1UGR3</accession>
<dbReference type="EMBL" id="LT629770">
    <property type="protein sequence ID" value="SDS71560.1"/>
    <property type="molecule type" value="Genomic_DNA"/>
</dbReference>
<protein>
    <recommendedName>
        <fullName evidence="3">Excreted virulence factor EspC, type VII ESX diderm</fullName>
    </recommendedName>
</protein>
<sequence length="105" mass="11537">MDPEIALSFEALTKDATLWDEASATLQSSAGEIAGIEVNRGAFSFAAIDLADLYAELHSRVQQLLTDGATRTSEGAAALRAVRDQFERYEDITQSELYRIWQPAV</sequence>
<proteinExistence type="predicted"/>
<organism evidence="1 2">
    <name type="scientific">Microbacterium paraoxydans</name>
    <dbReference type="NCBI Taxonomy" id="199592"/>
    <lineage>
        <taxon>Bacteria</taxon>
        <taxon>Bacillati</taxon>
        <taxon>Actinomycetota</taxon>
        <taxon>Actinomycetes</taxon>
        <taxon>Micrococcales</taxon>
        <taxon>Microbacteriaceae</taxon>
        <taxon>Microbacterium</taxon>
    </lineage>
</organism>
<dbReference type="GeneID" id="36299706"/>
<evidence type="ECO:0000313" key="2">
    <source>
        <dbReference type="Proteomes" id="UP000182126"/>
    </source>
</evidence>
<evidence type="ECO:0000313" key="1">
    <source>
        <dbReference type="EMBL" id="SDS71560.1"/>
    </source>
</evidence>
<dbReference type="RefSeq" id="WP_060923221.1">
    <property type="nucleotide sequence ID" value="NZ_CBDRLI010000007.1"/>
</dbReference>
<gene>
    <name evidence="1" type="ORF">SAMN04489809_2495</name>
</gene>
<evidence type="ECO:0008006" key="3">
    <source>
        <dbReference type="Google" id="ProtNLM"/>
    </source>
</evidence>
<dbReference type="Proteomes" id="UP000182126">
    <property type="component" value="Chromosome I"/>
</dbReference>
<reference evidence="1 2" key="1">
    <citation type="submission" date="2016-10" db="EMBL/GenBank/DDBJ databases">
        <authorList>
            <person name="de Groot N.N."/>
        </authorList>
    </citation>
    <scope>NUCLEOTIDE SEQUENCE [LARGE SCALE GENOMIC DNA]</scope>
    <source>
        <strain evidence="1 2">DSM 15019</strain>
    </source>
</reference>